<dbReference type="AlphaFoldDB" id="A0A9W4XZD3"/>
<organism evidence="1 2">
    <name type="scientific">Periconia digitata</name>
    <dbReference type="NCBI Taxonomy" id="1303443"/>
    <lineage>
        <taxon>Eukaryota</taxon>
        <taxon>Fungi</taxon>
        <taxon>Dikarya</taxon>
        <taxon>Ascomycota</taxon>
        <taxon>Pezizomycotina</taxon>
        <taxon>Dothideomycetes</taxon>
        <taxon>Pleosporomycetidae</taxon>
        <taxon>Pleosporales</taxon>
        <taxon>Massarineae</taxon>
        <taxon>Periconiaceae</taxon>
        <taxon>Periconia</taxon>
    </lineage>
</organism>
<keyword evidence="2" id="KW-1185">Reference proteome</keyword>
<dbReference type="Proteomes" id="UP001152607">
    <property type="component" value="Unassembled WGS sequence"/>
</dbReference>
<protein>
    <submittedName>
        <fullName evidence="1">Uncharacterized protein</fullName>
    </submittedName>
</protein>
<evidence type="ECO:0000313" key="2">
    <source>
        <dbReference type="Proteomes" id="UP001152607"/>
    </source>
</evidence>
<comment type="caution">
    <text evidence="1">The sequence shown here is derived from an EMBL/GenBank/DDBJ whole genome shotgun (WGS) entry which is preliminary data.</text>
</comment>
<gene>
    <name evidence="1" type="ORF">PDIGIT_LOCUS15407</name>
</gene>
<name>A0A9W4XZD3_9PLEO</name>
<proteinExistence type="predicted"/>
<sequence length="54" mass="6340">MYQPLLFPVPQFFFPRFFHTAYTVATCANRNNGSCVNIDPPTFFFLFTCIVERI</sequence>
<reference evidence="1" key="1">
    <citation type="submission" date="2023-01" db="EMBL/GenBank/DDBJ databases">
        <authorList>
            <person name="Van Ghelder C."/>
            <person name="Rancurel C."/>
        </authorList>
    </citation>
    <scope>NUCLEOTIDE SEQUENCE</scope>
    <source>
        <strain evidence="1">CNCM I-4278</strain>
    </source>
</reference>
<dbReference type="EMBL" id="CAOQHR010000013">
    <property type="protein sequence ID" value="CAI6342202.1"/>
    <property type="molecule type" value="Genomic_DNA"/>
</dbReference>
<evidence type="ECO:0000313" key="1">
    <source>
        <dbReference type="EMBL" id="CAI6342202.1"/>
    </source>
</evidence>
<accession>A0A9W4XZD3</accession>